<name>A0A6M0K230_9GAMM</name>
<dbReference type="Proteomes" id="UP000483379">
    <property type="component" value="Unassembled WGS sequence"/>
</dbReference>
<evidence type="ECO:0000256" key="3">
    <source>
        <dbReference type="ARBA" id="ARBA00022475"/>
    </source>
</evidence>
<evidence type="ECO:0000256" key="6">
    <source>
        <dbReference type="ARBA" id="ARBA00023136"/>
    </source>
</evidence>
<keyword evidence="4 8" id="KW-0812">Transmembrane</keyword>
<protein>
    <submittedName>
        <fullName evidence="11">DUF4040 domain-containing protein</fullName>
    </submittedName>
</protein>
<dbReference type="Pfam" id="PF20501">
    <property type="entry name" value="MbhE"/>
    <property type="match status" value="1"/>
</dbReference>
<dbReference type="GO" id="GO:0005886">
    <property type="term" value="C:plasma membrane"/>
    <property type="evidence" value="ECO:0007669"/>
    <property type="project" value="UniProtKB-SubCell"/>
</dbReference>
<feature type="domain" description="MrpA C-terminal/MbhD" evidence="9">
    <location>
        <begin position="12"/>
        <end position="74"/>
    </location>
</feature>
<keyword evidence="2" id="KW-0813">Transport</keyword>
<feature type="compositionally biased region" description="Basic and acidic residues" evidence="7">
    <location>
        <begin position="178"/>
        <end position="195"/>
    </location>
</feature>
<dbReference type="PANTHER" id="PTHR43373:SF1">
    <property type="entry name" value="NA(+)_H(+) ANTIPORTER SUBUNIT A"/>
    <property type="match status" value="1"/>
</dbReference>
<keyword evidence="12" id="KW-1185">Reference proteome</keyword>
<evidence type="ECO:0000256" key="8">
    <source>
        <dbReference type="SAM" id="Phobius"/>
    </source>
</evidence>
<dbReference type="InterPro" id="IPR046806">
    <property type="entry name" value="MrpA_C/MbhE"/>
</dbReference>
<feature type="domain" description="MrpA C-terminal/MbhE" evidence="10">
    <location>
        <begin position="116"/>
        <end position="181"/>
    </location>
</feature>
<dbReference type="Pfam" id="PF13244">
    <property type="entry name" value="MbhD"/>
    <property type="match status" value="1"/>
</dbReference>
<keyword evidence="3" id="KW-1003">Cell membrane</keyword>
<reference evidence="11 12" key="1">
    <citation type="submission" date="2020-02" db="EMBL/GenBank/DDBJ databases">
        <title>Genome sequences of Thiorhodococcus mannitoliphagus and Thiorhodococcus minor, purple sulfur photosynthetic bacteria in the gammaproteobacterial family, Chromatiaceae.</title>
        <authorList>
            <person name="Aviles F.A."/>
            <person name="Meyer T.E."/>
            <person name="Kyndt J.A."/>
        </authorList>
    </citation>
    <scope>NUCLEOTIDE SEQUENCE [LARGE SCALE GENOMIC DNA]</scope>
    <source>
        <strain evidence="11 12">DSM 11518</strain>
    </source>
</reference>
<keyword evidence="6 8" id="KW-0472">Membrane</keyword>
<accession>A0A6M0K230</accession>
<feature type="transmembrane region" description="Helical" evidence="8">
    <location>
        <begin position="152"/>
        <end position="171"/>
    </location>
</feature>
<gene>
    <name evidence="11" type="ORF">G3446_12170</name>
</gene>
<evidence type="ECO:0000256" key="5">
    <source>
        <dbReference type="ARBA" id="ARBA00022989"/>
    </source>
</evidence>
<feature type="transmembrane region" description="Helical" evidence="8">
    <location>
        <begin position="26"/>
        <end position="47"/>
    </location>
</feature>
<proteinExistence type="predicted"/>
<feature type="transmembrane region" description="Helical" evidence="8">
    <location>
        <begin position="6"/>
        <end position="21"/>
    </location>
</feature>
<evidence type="ECO:0000313" key="12">
    <source>
        <dbReference type="Proteomes" id="UP000483379"/>
    </source>
</evidence>
<sequence length="195" mass="20578">MAQLIDIVLLTFLVATAIAIVRMRCLFAVVMLSGIYSLTTAGVFIILDAVDVAFTEAAVAAGVSTMLMLGSLTLTGHRQAPARIAPILPLTVVILTGVVLLWGTSDMPRFGDPEAPVHRHVAPRYIQDSPGEIGVPNMVTSVLASYRGFDTLGETVVVFTAGIGVLALLGIGGRRGRSAKDDPDDVAKRPTDDHE</sequence>
<comment type="caution">
    <text evidence="11">The sequence shown here is derived from an EMBL/GenBank/DDBJ whole genome shotgun (WGS) entry which is preliminary data.</text>
</comment>
<evidence type="ECO:0000256" key="4">
    <source>
        <dbReference type="ARBA" id="ARBA00022692"/>
    </source>
</evidence>
<dbReference type="InterPro" id="IPR025383">
    <property type="entry name" value="MrpA_C/MbhD"/>
</dbReference>
<dbReference type="PANTHER" id="PTHR43373">
    <property type="entry name" value="NA(+)/H(+) ANTIPORTER SUBUNIT"/>
    <property type="match status" value="1"/>
</dbReference>
<dbReference type="InterPro" id="IPR050616">
    <property type="entry name" value="CPA3_Na-H_Antiporter_A"/>
</dbReference>
<evidence type="ECO:0000259" key="9">
    <source>
        <dbReference type="Pfam" id="PF13244"/>
    </source>
</evidence>
<dbReference type="NCBIfam" id="NF009159">
    <property type="entry name" value="PRK12504.1"/>
    <property type="match status" value="1"/>
</dbReference>
<dbReference type="EMBL" id="JAAIJQ010000031">
    <property type="protein sequence ID" value="NEV62637.1"/>
    <property type="molecule type" value="Genomic_DNA"/>
</dbReference>
<feature type="transmembrane region" description="Helical" evidence="8">
    <location>
        <begin position="53"/>
        <end position="72"/>
    </location>
</feature>
<evidence type="ECO:0000256" key="2">
    <source>
        <dbReference type="ARBA" id="ARBA00022448"/>
    </source>
</evidence>
<keyword evidence="5 8" id="KW-1133">Transmembrane helix</keyword>
<comment type="subcellular location">
    <subcellularLocation>
        <location evidence="1">Cell membrane</location>
        <topology evidence="1">Multi-pass membrane protein</topology>
    </subcellularLocation>
</comment>
<evidence type="ECO:0000313" key="11">
    <source>
        <dbReference type="EMBL" id="NEV62637.1"/>
    </source>
</evidence>
<evidence type="ECO:0000256" key="7">
    <source>
        <dbReference type="SAM" id="MobiDB-lite"/>
    </source>
</evidence>
<evidence type="ECO:0000259" key="10">
    <source>
        <dbReference type="Pfam" id="PF20501"/>
    </source>
</evidence>
<dbReference type="AlphaFoldDB" id="A0A6M0K230"/>
<organism evidence="11 12">
    <name type="scientific">Thiorhodococcus minor</name>
    <dbReference type="NCBI Taxonomy" id="57489"/>
    <lineage>
        <taxon>Bacteria</taxon>
        <taxon>Pseudomonadati</taxon>
        <taxon>Pseudomonadota</taxon>
        <taxon>Gammaproteobacteria</taxon>
        <taxon>Chromatiales</taxon>
        <taxon>Chromatiaceae</taxon>
        <taxon>Thiorhodococcus</taxon>
    </lineage>
</organism>
<evidence type="ECO:0000256" key="1">
    <source>
        <dbReference type="ARBA" id="ARBA00004651"/>
    </source>
</evidence>
<feature type="region of interest" description="Disordered" evidence="7">
    <location>
        <begin position="174"/>
        <end position="195"/>
    </location>
</feature>
<feature type="transmembrane region" description="Helical" evidence="8">
    <location>
        <begin position="84"/>
        <end position="103"/>
    </location>
</feature>